<dbReference type="AlphaFoldDB" id="A0A2T4UL89"/>
<reference evidence="6 7" key="1">
    <citation type="submission" date="2018-03" db="EMBL/GenBank/DDBJ databases">
        <title>Aquarubrobacter algicola gen. nov., sp. nov., a novel actinobacterium isolated from shallow eutrophic lake during the end of cyanobacterial harmful algal blooms.</title>
        <authorList>
            <person name="Chun S.J."/>
        </authorList>
    </citation>
    <scope>NUCLEOTIDE SEQUENCE [LARGE SCALE GENOMIC DNA]</scope>
    <source>
        <strain evidence="6 7">Seoho-28</strain>
    </source>
</reference>
<organism evidence="6 7">
    <name type="scientific">Paraconexibacter algicola</name>
    <dbReference type="NCBI Taxonomy" id="2133960"/>
    <lineage>
        <taxon>Bacteria</taxon>
        <taxon>Bacillati</taxon>
        <taxon>Actinomycetota</taxon>
        <taxon>Thermoleophilia</taxon>
        <taxon>Solirubrobacterales</taxon>
        <taxon>Paraconexibacteraceae</taxon>
        <taxon>Paraconexibacter</taxon>
    </lineage>
</organism>
<dbReference type="PANTHER" id="PTHR36510:SF1">
    <property type="entry name" value="GLUTAMATE--CYSTEINE LIGASE 2-RELATED"/>
    <property type="match status" value="1"/>
</dbReference>
<dbReference type="InterPro" id="IPR011793">
    <property type="entry name" value="YbdK"/>
</dbReference>
<protein>
    <recommendedName>
        <fullName evidence="5">Putative glutamate--cysteine ligase 2</fullName>
        <ecNumber evidence="5">6.3.2.2</ecNumber>
    </recommendedName>
    <alternativeName>
        <fullName evidence="5">Gamma-glutamylcysteine synthetase 2</fullName>
        <shortName evidence="5">GCS 2</shortName>
        <shortName evidence="5">Gamma-GCS 2</shortName>
    </alternativeName>
</protein>
<dbReference type="EC" id="6.3.2.2" evidence="5"/>
<dbReference type="InterPro" id="IPR014746">
    <property type="entry name" value="Gln_synth/guanido_kin_cat_dom"/>
</dbReference>
<evidence type="ECO:0000313" key="7">
    <source>
        <dbReference type="Proteomes" id="UP000240739"/>
    </source>
</evidence>
<gene>
    <name evidence="6" type="ORF">C7Y72_10330</name>
</gene>
<keyword evidence="7" id="KW-1185">Reference proteome</keyword>
<evidence type="ECO:0000313" key="6">
    <source>
        <dbReference type="EMBL" id="PTL60016.1"/>
    </source>
</evidence>
<name>A0A2T4UL89_9ACTN</name>
<keyword evidence="1 5" id="KW-0436">Ligase</keyword>
<dbReference type="NCBIfam" id="TIGR02050">
    <property type="entry name" value="gshA_cyan_rel"/>
    <property type="match status" value="1"/>
</dbReference>
<keyword evidence="2 5" id="KW-0547">Nucleotide-binding</keyword>
<dbReference type="EMBL" id="PYYB01000001">
    <property type="protein sequence ID" value="PTL60016.1"/>
    <property type="molecule type" value="Genomic_DNA"/>
</dbReference>
<evidence type="ECO:0000256" key="5">
    <source>
        <dbReference type="HAMAP-Rule" id="MF_01609"/>
    </source>
</evidence>
<evidence type="ECO:0000256" key="1">
    <source>
        <dbReference type="ARBA" id="ARBA00022598"/>
    </source>
</evidence>
<dbReference type="GO" id="GO:0004357">
    <property type="term" value="F:glutamate-cysteine ligase activity"/>
    <property type="evidence" value="ECO:0007669"/>
    <property type="project" value="UniProtKB-EC"/>
</dbReference>
<comment type="catalytic activity">
    <reaction evidence="4 5">
        <text>L-cysteine + L-glutamate + ATP = gamma-L-glutamyl-L-cysteine + ADP + phosphate + H(+)</text>
        <dbReference type="Rhea" id="RHEA:13285"/>
        <dbReference type="ChEBI" id="CHEBI:15378"/>
        <dbReference type="ChEBI" id="CHEBI:29985"/>
        <dbReference type="ChEBI" id="CHEBI:30616"/>
        <dbReference type="ChEBI" id="CHEBI:35235"/>
        <dbReference type="ChEBI" id="CHEBI:43474"/>
        <dbReference type="ChEBI" id="CHEBI:58173"/>
        <dbReference type="ChEBI" id="CHEBI:456216"/>
        <dbReference type="EC" id="6.3.2.2"/>
    </reaction>
</comment>
<dbReference type="Pfam" id="PF04107">
    <property type="entry name" value="GCS2"/>
    <property type="match status" value="1"/>
</dbReference>
<keyword evidence="3 5" id="KW-0067">ATP-binding</keyword>
<dbReference type="Gene3D" id="3.30.590.20">
    <property type="match status" value="1"/>
</dbReference>
<evidence type="ECO:0000256" key="3">
    <source>
        <dbReference type="ARBA" id="ARBA00022840"/>
    </source>
</evidence>
<accession>A0A2T4UL89</accession>
<comment type="function">
    <text evidence="5">ATP-dependent carboxylate-amine ligase which exhibits weak glutamate--cysteine ligase activity.</text>
</comment>
<dbReference type="GO" id="GO:0042398">
    <property type="term" value="P:modified amino acid biosynthetic process"/>
    <property type="evidence" value="ECO:0007669"/>
    <property type="project" value="InterPro"/>
</dbReference>
<dbReference type="InterPro" id="IPR050141">
    <property type="entry name" value="GCL_type2/YbdK_subfam"/>
</dbReference>
<dbReference type="GO" id="GO:0005524">
    <property type="term" value="F:ATP binding"/>
    <property type="evidence" value="ECO:0007669"/>
    <property type="project" value="UniProtKB-KW"/>
</dbReference>
<comment type="caution">
    <text evidence="6">The sequence shown here is derived from an EMBL/GenBank/DDBJ whole genome shotgun (WGS) entry which is preliminary data.</text>
</comment>
<dbReference type="HAMAP" id="MF_01609">
    <property type="entry name" value="Glu_cys_ligase_2"/>
    <property type="match status" value="1"/>
</dbReference>
<proteinExistence type="inferred from homology"/>
<dbReference type="PANTHER" id="PTHR36510">
    <property type="entry name" value="GLUTAMATE--CYSTEINE LIGASE 2-RELATED"/>
    <property type="match status" value="1"/>
</dbReference>
<evidence type="ECO:0000256" key="2">
    <source>
        <dbReference type="ARBA" id="ARBA00022741"/>
    </source>
</evidence>
<comment type="similarity">
    <text evidence="5">Belongs to the glutamate--cysteine ligase type 2 family. YbdK subfamily.</text>
</comment>
<dbReference type="SUPFAM" id="SSF55931">
    <property type="entry name" value="Glutamine synthetase/guanido kinase"/>
    <property type="match status" value="1"/>
</dbReference>
<evidence type="ECO:0000256" key="4">
    <source>
        <dbReference type="ARBA" id="ARBA00048819"/>
    </source>
</evidence>
<sequence>MALARGTGEEMIATTSPTSRLTDAFDRHERALTVGVEEELLLLDPSTHDLAPHAAALVRAAADVAVRTELPAAQVELVGPVCADAAAVQRALLDARRRLREVAAGRVRLAGAGTHPTAPAEGPISPGDRFARISREYQWAARRGLAWGLHVHVAVPGAARALAVHDALREWLPLLAAMAGNAPFHEGRDTGLHSVRPKLAEGFPRQGVPPAWGSWEAYAAFLRFTGGPDADPHETARELWWEVRLHPVHGTLEVRVCDQPATAAEAASLTAVVQALCGTLAARHDAGELPPPAARERIEENRWRALRHGLDAVLLPFSGREGAGERCARELAAELLAEVAPVARACDGADALARAADLLDATGSERQLAVARECGVDAVAPWLADRFDAELDGA</sequence>
<dbReference type="Proteomes" id="UP000240739">
    <property type="component" value="Unassembled WGS sequence"/>
</dbReference>
<dbReference type="InterPro" id="IPR006336">
    <property type="entry name" value="GCS2"/>
</dbReference>